<dbReference type="Pfam" id="PF02452">
    <property type="entry name" value="PemK_toxin"/>
    <property type="match status" value="1"/>
</dbReference>
<keyword evidence="3" id="KW-0255">Endonuclease</keyword>
<dbReference type="GO" id="GO:0016787">
    <property type="term" value="F:hydrolase activity"/>
    <property type="evidence" value="ECO:0007669"/>
    <property type="project" value="UniProtKB-KW"/>
</dbReference>
<dbReference type="GO" id="GO:0003677">
    <property type="term" value="F:DNA binding"/>
    <property type="evidence" value="ECO:0007669"/>
    <property type="project" value="InterPro"/>
</dbReference>
<dbReference type="PANTHER" id="PTHR33988:SF2">
    <property type="entry name" value="ENDORIBONUCLEASE MAZF"/>
    <property type="match status" value="1"/>
</dbReference>
<proteinExistence type="inferred from homology"/>
<sequence>MRKNWEYRRGDIYLANLDPVVGAEIGGIRPVLILQNNTGNFFSPTLIAAPLTSNVDKKPNQPTHFLLEQVRGLNRPSMVILEQLKTLDKRRIIRYMGRVDSSILYSPEFCKCLAVSLALYL</sequence>
<evidence type="ECO:0000313" key="5">
    <source>
        <dbReference type="Proteomes" id="UP000260721"/>
    </source>
</evidence>
<comment type="function">
    <text evidence="3">Toxic component of a type II toxin-antitoxin (TA) system.</text>
</comment>
<dbReference type="EMBL" id="QUSK01000001">
    <property type="protein sequence ID" value="RGD78378.1"/>
    <property type="molecule type" value="Genomic_DNA"/>
</dbReference>
<evidence type="ECO:0000256" key="1">
    <source>
        <dbReference type="ARBA" id="ARBA00007521"/>
    </source>
</evidence>
<name>A0A3E3E892_9FIRM</name>
<dbReference type="EC" id="3.1.-.-" evidence="3"/>
<dbReference type="AlphaFoldDB" id="A0A3E3E892"/>
<dbReference type="PANTHER" id="PTHR33988">
    <property type="entry name" value="ENDORIBONUCLEASE MAZF-RELATED"/>
    <property type="match status" value="1"/>
</dbReference>
<dbReference type="PIRSF" id="PIRSF033490">
    <property type="entry name" value="MazF"/>
    <property type="match status" value="1"/>
</dbReference>
<accession>A0A3E3E892</accession>
<dbReference type="Gene3D" id="2.30.30.110">
    <property type="match status" value="1"/>
</dbReference>
<keyword evidence="3" id="KW-0378">Hydrolase</keyword>
<evidence type="ECO:0000256" key="3">
    <source>
        <dbReference type="PIRNR" id="PIRNR033490"/>
    </source>
</evidence>
<dbReference type="GO" id="GO:0016075">
    <property type="term" value="P:rRNA catabolic process"/>
    <property type="evidence" value="ECO:0007669"/>
    <property type="project" value="TreeGrafter"/>
</dbReference>
<dbReference type="Proteomes" id="UP000260721">
    <property type="component" value="Unassembled WGS sequence"/>
</dbReference>
<dbReference type="GO" id="GO:0006402">
    <property type="term" value="P:mRNA catabolic process"/>
    <property type="evidence" value="ECO:0007669"/>
    <property type="project" value="TreeGrafter"/>
</dbReference>
<comment type="similarity">
    <text evidence="1 3">Belongs to the PemK/MazF family.</text>
</comment>
<gene>
    <name evidence="4" type="ORF">DXC78_00665</name>
</gene>
<reference evidence="4 5" key="1">
    <citation type="submission" date="2018-08" db="EMBL/GenBank/DDBJ databases">
        <title>A genome reference for cultivated species of the human gut microbiota.</title>
        <authorList>
            <person name="Zou Y."/>
            <person name="Xue W."/>
            <person name="Luo G."/>
        </authorList>
    </citation>
    <scope>NUCLEOTIDE SEQUENCE [LARGE SCALE GENOMIC DNA]</scope>
    <source>
        <strain evidence="4 5">TF08-11</strain>
    </source>
</reference>
<dbReference type="InterPro" id="IPR003477">
    <property type="entry name" value="PemK-like"/>
</dbReference>
<evidence type="ECO:0000313" key="4">
    <source>
        <dbReference type="EMBL" id="RGD78378.1"/>
    </source>
</evidence>
<comment type="caution">
    <text evidence="4">The sequence shown here is derived from an EMBL/GenBank/DDBJ whole genome shotgun (WGS) entry which is preliminary data.</text>
</comment>
<dbReference type="GO" id="GO:0004521">
    <property type="term" value="F:RNA endonuclease activity"/>
    <property type="evidence" value="ECO:0007669"/>
    <property type="project" value="TreeGrafter"/>
</dbReference>
<dbReference type="InterPro" id="IPR011067">
    <property type="entry name" value="Plasmid_toxin/cell-grow_inhib"/>
</dbReference>
<keyword evidence="2" id="KW-1277">Toxin-antitoxin system</keyword>
<dbReference type="SUPFAM" id="SSF50118">
    <property type="entry name" value="Cell growth inhibitor/plasmid maintenance toxic component"/>
    <property type="match status" value="1"/>
</dbReference>
<evidence type="ECO:0000256" key="2">
    <source>
        <dbReference type="ARBA" id="ARBA00022649"/>
    </source>
</evidence>
<keyword evidence="3" id="KW-0540">Nuclease</keyword>
<organism evidence="4 5">
    <name type="scientific">Faecalicoccus pleomorphus</name>
    <dbReference type="NCBI Taxonomy" id="1323"/>
    <lineage>
        <taxon>Bacteria</taxon>
        <taxon>Bacillati</taxon>
        <taxon>Bacillota</taxon>
        <taxon>Erysipelotrichia</taxon>
        <taxon>Erysipelotrichales</taxon>
        <taxon>Erysipelotrichaceae</taxon>
        <taxon>Faecalicoccus</taxon>
    </lineage>
</organism>
<protein>
    <recommendedName>
        <fullName evidence="3">mRNA interferase</fullName>
        <ecNumber evidence="3">3.1.-.-</ecNumber>
    </recommendedName>
</protein>